<organism evidence="1 2">
    <name type="scientific">Rangifer tarandus platyrhynchus</name>
    <name type="common">Svalbard reindeer</name>
    <dbReference type="NCBI Taxonomy" id="3082113"/>
    <lineage>
        <taxon>Eukaryota</taxon>
        <taxon>Metazoa</taxon>
        <taxon>Chordata</taxon>
        <taxon>Craniata</taxon>
        <taxon>Vertebrata</taxon>
        <taxon>Euteleostomi</taxon>
        <taxon>Mammalia</taxon>
        <taxon>Eutheria</taxon>
        <taxon>Laurasiatheria</taxon>
        <taxon>Artiodactyla</taxon>
        <taxon>Ruminantia</taxon>
        <taxon>Pecora</taxon>
        <taxon>Cervidae</taxon>
        <taxon>Odocoileinae</taxon>
        <taxon>Rangifer</taxon>
    </lineage>
</organism>
<dbReference type="Proteomes" id="UP001176941">
    <property type="component" value="Chromosome 17"/>
</dbReference>
<evidence type="ECO:0000313" key="2">
    <source>
        <dbReference type="Proteomes" id="UP001176941"/>
    </source>
</evidence>
<protein>
    <submittedName>
        <fullName evidence="1">Uncharacterized protein</fullName>
    </submittedName>
</protein>
<proteinExistence type="predicted"/>
<keyword evidence="2" id="KW-1185">Reference proteome</keyword>
<evidence type="ECO:0000313" key="1">
    <source>
        <dbReference type="EMBL" id="CAI9158605.1"/>
    </source>
</evidence>
<dbReference type="EMBL" id="OX459953">
    <property type="protein sequence ID" value="CAI9158605.1"/>
    <property type="molecule type" value="Genomic_DNA"/>
</dbReference>
<accession>A0ABN8YAP7</accession>
<name>A0ABN8YAP7_RANTA</name>
<sequence length="191" mass="21299">MRETWVRSLGWEDPLEESMATHSSIPAWRTPMCRGDWWATVQGVAESDTTERLRTAQNMLPRWPGGKESTCPAGDLGSSWVRKIPWRRKWQPTTVFLPGKSHGQRKLTGYSPWGHKRVGHDLVTKQQYVVKEGSNFILLHLGIPKWLSSKESACKVGDVGLSPGSGRFPGGGNGNPLQYSCLGDPMDRGAW</sequence>
<reference evidence="1" key="1">
    <citation type="submission" date="2023-04" db="EMBL/GenBank/DDBJ databases">
        <authorList>
            <consortium name="ELIXIR-Norway"/>
        </authorList>
    </citation>
    <scope>NUCLEOTIDE SEQUENCE [LARGE SCALE GENOMIC DNA]</scope>
</reference>
<gene>
    <name evidence="1" type="ORF">MRATA1EN1_LOCUS7567</name>
</gene>